<feature type="compositionally biased region" description="Basic and acidic residues" evidence="1">
    <location>
        <begin position="39"/>
        <end position="52"/>
    </location>
</feature>
<keyword evidence="2" id="KW-0732">Signal</keyword>
<reference evidence="3 4" key="1">
    <citation type="submission" date="2018-06" db="EMBL/GenBank/DDBJ databases">
        <authorList>
            <consortium name="Pathogen Informatics"/>
            <person name="Doyle S."/>
        </authorList>
    </citation>
    <scope>NUCLEOTIDE SEQUENCE [LARGE SCALE GENOMIC DNA]</scope>
    <source>
        <strain evidence="3 4">NCTC12229</strain>
    </source>
</reference>
<feature type="region of interest" description="Disordered" evidence="1">
    <location>
        <begin position="32"/>
        <end position="52"/>
    </location>
</feature>
<dbReference type="PROSITE" id="PS51257">
    <property type="entry name" value="PROKAR_LIPOPROTEIN"/>
    <property type="match status" value="1"/>
</dbReference>
<evidence type="ECO:0000313" key="4">
    <source>
        <dbReference type="Proteomes" id="UP000254055"/>
    </source>
</evidence>
<proteinExistence type="predicted"/>
<evidence type="ECO:0000313" key="3">
    <source>
        <dbReference type="EMBL" id="SUA44041.1"/>
    </source>
</evidence>
<dbReference type="Proteomes" id="UP000254055">
    <property type="component" value="Unassembled WGS sequence"/>
</dbReference>
<dbReference type="EMBL" id="UGRS01000002">
    <property type="protein sequence ID" value="SUA44041.1"/>
    <property type="molecule type" value="Genomic_DNA"/>
</dbReference>
<sequence length="305" mass="34377">MKKTLNIAALFLLAACGESAVHTAEQPVRTQASSAVAEQAEKKAEQPKETVTDKREKLLAQFAAQTAEIEARLKKASPQEADRLYEQFESAPREGSILSQLNDVEGEWLNNFYSAPHWKETESGGWRPTALLRKKKQQAAAVGLEYVYLSEGEGVLRLKSDFMLNLFGCCVSPDYHAYLDTLAETQKSVVATDAAVHVSWPELGDKVALWESFLSEYPNSRLKEQAESYYQGYLELFLLGADNTPTYIEDHVYPAYDAAWQYFIASNPESPVSAFLKTIRGKPRDEAVEIIKQYWIKRFGRPLIH</sequence>
<organism evidence="3 4">
    <name type="scientific">Neisseria zoodegmatis</name>
    <dbReference type="NCBI Taxonomy" id="326523"/>
    <lineage>
        <taxon>Bacteria</taxon>
        <taxon>Pseudomonadati</taxon>
        <taxon>Pseudomonadota</taxon>
        <taxon>Betaproteobacteria</taxon>
        <taxon>Neisseriales</taxon>
        <taxon>Neisseriaceae</taxon>
        <taxon>Neisseria</taxon>
    </lineage>
</organism>
<protein>
    <recommendedName>
        <fullName evidence="5">Lipoprotein</fullName>
    </recommendedName>
</protein>
<evidence type="ECO:0008006" key="5">
    <source>
        <dbReference type="Google" id="ProtNLM"/>
    </source>
</evidence>
<gene>
    <name evidence="3" type="ORF">NCTC12229_01525</name>
</gene>
<name>A0A378WU80_9NEIS</name>
<feature type="signal peptide" evidence="2">
    <location>
        <begin position="1"/>
        <end position="20"/>
    </location>
</feature>
<evidence type="ECO:0000256" key="1">
    <source>
        <dbReference type="SAM" id="MobiDB-lite"/>
    </source>
</evidence>
<accession>A0A378WU80</accession>
<evidence type="ECO:0000256" key="2">
    <source>
        <dbReference type="SAM" id="SignalP"/>
    </source>
</evidence>
<feature type="chain" id="PRO_5016756231" description="Lipoprotein" evidence="2">
    <location>
        <begin position="21"/>
        <end position="305"/>
    </location>
</feature>
<dbReference type="AlphaFoldDB" id="A0A378WU80"/>